<protein>
    <submittedName>
        <fullName evidence="2">Uncharacterized protein</fullName>
    </submittedName>
</protein>
<name>A0A015K3C2_RHIIW</name>
<evidence type="ECO:0000313" key="3">
    <source>
        <dbReference type="Proteomes" id="UP000022910"/>
    </source>
</evidence>
<evidence type="ECO:0000256" key="1">
    <source>
        <dbReference type="SAM" id="SignalP"/>
    </source>
</evidence>
<accession>A0A015K3C2</accession>
<dbReference type="EMBL" id="JEMT01024955">
    <property type="protein sequence ID" value="EXX61924.1"/>
    <property type="molecule type" value="Genomic_DNA"/>
</dbReference>
<organism evidence="2 3">
    <name type="scientific">Rhizophagus irregularis (strain DAOM 197198w)</name>
    <name type="common">Glomus intraradices</name>
    <dbReference type="NCBI Taxonomy" id="1432141"/>
    <lineage>
        <taxon>Eukaryota</taxon>
        <taxon>Fungi</taxon>
        <taxon>Fungi incertae sedis</taxon>
        <taxon>Mucoromycota</taxon>
        <taxon>Glomeromycotina</taxon>
        <taxon>Glomeromycetes</taxon>
        <taxon>Glomerales</taxon>
        <taxon>Glomeraceae</taxon>
        <taxon>Rhizophagus</taxon>
    </lineage>
</organism>
<dbReference type="HOGENOM" id="CLU_137520_0_0_1"/>
<reference evidence="2 3" key="1">
    <citation type="submission" date="2014-02" db="EMBL/GenBank/DDBJ databases">
        <title>Single nucleus genome sequencing reveals high similarity among nuclei of an endomycorrhizal fungus.</title>
        <authorList>
            <person name="Lin K."/>
            <person name="Geurts R."/>
            <person name="Zhang Z."/>
            <person name="Limpens E."/>
            <person name="Saunders D.G."/>
            <person name="Mu D."/>
            <person name="Pang E."/>
            <person name="Cao H."/>
            <person name="Cha H."/>
            <person name="Lin T."/>
            <person name="Zhou Q."/>
            <person name="Shang Y."/>
            <person name="Li Y."/>
            <person name="Ivanov S."/>
            <person name="Sharma T."/>
            <person name="Velzen R.V."/>
            <person name="Ruijter N.D."/>
            <person name="Aanen D.K."/>
            <person name="Win J."/>
            <person name="Kamoun S."/>
            <person name="Bisseling T."/>
            <person name="Huang S."/>
        </authorList>
    </citation>
    <scope>NUCLEOTIDE SEQUENCE [LARGE SCALE GENOMIC DNA]</scope>
    <source>
        <strain evidence="3">DAOM197198w</strain>
    </source>
</reference>
<comment type="caution">
    <text evidence="2">The sequence shown here is derived from an EMBL/GenBank/DDBJ whole genome shotgun (WGS) entry which is preliminary data.</text>
</comment>
<keyword evidence="1" id="KW-0732">Signal</keyword>
<keyword evidence="3" id="KW-1185">Reference proteome</keyword>
<feature type="chain" id="PRO_5001475554" evidence="1">
    <location>
        <begin position="24"/>
        <end position="125"/>
    </location>
</feature>
<feature type="signal peptide" evidence="1">
    <location>
        <begin position="1"/>
        <end position="23"/>
    </location>
</feature>
<evidence type="ECO:0000313" key="2">
    <source>
        <dbReference type="EMBL" id="EXX61924.1"/>
    </source>
</evidence>
<gene>
    <name evidence="2" type="ORF">RirG_166700</name>
</gene>
<dbReference type="OrthoDB" id="2352873at2759"/>
<sequence>MNHNYIIILFLTLFLTHVKKTFGCHPAGEFFSSGAEVQNATFSSSQISITTFAPNSFKNDGMYTDALGHFTFDYTDFAGGIYYSGHVRILHDPKFVNDHKCTDTGPNAVNPYTSTWNYDPKLTPP</sequence>
<dbReference type="Proteomes" id="UP000022910">
    <property type="component" value="Unassembled WGS sequence"/>
</dbReference>
<dbReference type="AlphaFoldDB" id="A0A015K3C2"/>
<proteinExistence type="predicted"/>